<accession>A0ABV8UDQ1</accession>
<dbReference type="SMART" id="SM00028">
    <property type="entry name" value="TPR"/>
    <property type="match status" value="2"/>
</dbReference>
<evidence type="ECO:0000313" key="4">
    <source>
        <dbReference type="EMBL" id="MFC4349388.1"/>
    </source>
</evidence>
<comment type="caution">
    <text evidence="4">The sequence shown here is derived from an EMBL/GenBank/DDBJ whole genome shotgun (WGS) entry which is preliminary data.</text>
</comment>
<dbReference type="InterPro" id="IPR011990">
    <property type="entry name" value="TPR-like_helical_dom_sf"/>
</dbReference>
<gene>
    <name evidence="4" type="ORF">ACFO5Q_16165</name>
</gene>
<sequence length="473" mass="51836">MKRLGLMVMTAAMLVSMAVAGVFAAAEAAEGSAEITQVQLASKVDEIADAYADLGWFNGVVVLAHSGTPVFERAYGLANREANVPNSLQTRFNLGSIMKHFTAVLVLQQVEKGRLSLDDTLDQFDLGFADPRAAGITISQLLHHRSGFPDIFTAAYRENQLAFDTIEKRLELLRTAPLLFDPGSDSRYSNYGYTVLGAVLQKVTGKRFEVLLHDNIFKPLSLKNSVYPYAPGHPGQSLRYSFNYAGEQAFVGVTEHHGPDGGIEATAGDVLTFFRGLFYSDKLLSRKGDAFKSYFGGARDHWASFGGGAGLSTAVELDFGSDYQIVVLANTDNLVAELISGRVLSVIREGSHAPVTLPPHVFAYRQYQKLGPQAFSERFRDIYDEAGYGQFIGRTLNELGMSLLADKEWDQALDVFRALEATFPSAPQVYDSLAFAYSRMGQLEEAQAQFLKALAIKPDFRSDYSADGYGTEQ</sequence>
<dbReference type="InterPro" id="IPR050491">
    <property type="entry name" value="AmpC-like"/>
</dbReference>
<dbReference type="PANTHER" id="PTHR46825">
    <property type="entry name" value="D-ALANYL-D-ALANINE-CARBOXYPEPTIDASE/ENDOPEPTIDASE AMPH"/>
    <property type="match status" value="1"/>
</dbReference>
<dbReference type="Gene3D" id="1.25.40.10">
    <property type="entry name" value="Tetratricopeptide repeat domain"/>
    <property type="match status" value="1"/>
</dbReference>
<organism evidence="4 5">
    <name type="scientific">Kordiimonas lipolytica</name>
    <dbReference type="NCBI Taxonomy" id="1662421"/>
    <lineage>
        <taxon>Bacteria</taxon>
        <taxon>Pseudomonadati</taxon>
        <taxon>Pseudomonadota</taxon>
        <taxon>Alphaproteobacteria</taxon>
        <taxon>Kordiimonadales</taxon>
        <taxon>Kordiimonadaceae</taxon>
        <taxon>Kordiimonas</taxon>
    </lineage>
</organism>
<dbReference type="Pfam" id="PF00144">
    <property type="entry name" value="Beta-lactamase"/>
    <property type="match status" value="1"/>
</dbReference>
<dbReference type="RefSeq" id="WP_068146369.1">
    <property type="nucleotide sequence ID" value="NZ_JBHSCR010000017.1"/>
</dbReference>
<dbReference type="PROSITE" id="PS50005">
    <property type="entry name" value="TPR"/>
    <property type="match status" value="1"/>
</dbReference>
<evidence type="ECO:0000256" key="2">
    <source>
        <dbReference type="SAM" id="SignalP"/>
    </source>
</evidence>
<dbReference type="Proteomes" id="UP001595776">
    <property type="component" value="Unassembled WGS sequence"/>
</dbReference>
<name>A0ABV8UDQ1_9PROT</name>
<dbReference type="InterPro" id="IPR012338">
    <property type="entry name" value="Beta-lactam/transpept-like"/>
</dbReference>
<feature type="repeat" description="TPR" evidence="1">
    <location>
        <begin position="427"/>
        <end position="460"/>
    </location>
</feature>
<feature type="domain" description="Beta-lactamase-related" evidence="3">
    <location>
        <begin position="52"/>
        <end position="290"/>
    </location>
</feature>
<keyword evidence="1" id="KW-0802">TPR repeat</keyword>
<dbReference type="InterPro" id="IPR019734">
    <property type="entry name" value="TPR_rpt"/>
</dbReference>
<keyword evidence="5" id="KW-1185">Reference proteome</keyword>
<dbReference type="PANTHER" id="PTHR46825:SF9">
    <property type="entry name" value="BETA-LACTAMASE-RELATED DOMAIN-CONTAINING PROTEIN"/>
    <property type="match status" value="1"/>
</dbReference>
<dbReference type="Gene3D" id="3.40.710.10">
    <property type="entry name" value="DD-peptidase/beta-lactamase superfamily"/>
    <property type="match status" value="1"/>
</dbReference>
<evidence type="ECO:0000313" key="5">
    <source>
        <dbReference type="Proteomes" id="UP001595776"/>
    </source>
</evidence>
<feature type="signal peptide" evidence="2">
    <location>
        <begin position="1"/>
        <end position="20"/>
    </location>
</feature>
<reference evidence="5" key="1">
    <citation type="journal article" date="2019" name="Int. J. Syst. Evol. Microbiol.">
        <title>The Global Catalogue of Microorganisms (GCM) 10K type strain sequencing project: providing services to taxonomists for standard genome sequencing and annotation.</title>
        <authorList>
            <consortium name="The Broad Institute Genomics Platform"/>
            <consortium name="The Broad Institute Genome Sequencing Center for Infectious Disease"/>
            <person name="Wu L."/>
            <person name="Ma J."/>
        </authorList>
    </citation>
    <scope>NUCLEOTIDE SEQUENCE [LARGE SCALE GENOMIC DNA]</scope>
    <source>
        <strain evidence="5">CGMCC 1.15304</strain>
    </source>
</reference>
<dbReference type="EMBL" id="JBHSCR010000017">
    <property type="protein sequence ID" value="MFC4349388.1"/>
    <property type="molecule type" value="Genomic_DNA"/>
</dbReference>
<evidence type="ECO:0000259" key="3">
    <source>
        <dbReference type="Pfam" id="PF00144"/>
    </source>
</evidence>
<protein>
    <submittedName>
        <fullName evidence="4">Serine hydrolase</fullName>
    </submittedName>
</protein>
<evidence type="ECO:0000256" key="1">
    <source>
        <dbReference type="PROSITE-ProRule" id="PRU00339"/>
    </source>
</evidence>
<keyword evidence="4" id="KW-0378">Hydrolase</keyword>
<feature type="chain" id="PRO_5046949645" evidence="2">
    <location>
        <begin position="21"/>
        <end position="473"/>
    </location>
</feature>
<dbReference type="SUPFAM" id="SSF48452">
    <property type="entry name" value="TPR-like"/>
    <property type="match status" value="1"/>
</dbReference>
<dbReference type="SUPFAM" id="SSF56601">
    <property type="entry name" value="beta-lactamase/transpeptidase-like"/>
    <property type="match status" value="1"/>
</dbReference>
<dbReference type="InterPro" id="IPR001466">
    <property type="entry name" value="Beta-lactam-related"/>
</dbReference>
<proteinExistence type="predicted"/>
<keyword evidence="2" id="KW-0732">Signal</keyword>
<dbReference type="GO" id="GO:0016787">
    <property type="term" value="F:hydrolase activity"/>
    <property type="evidence" value="ECO:0007669"/>
    <property type="project" value="UniProtKB-KW"/>
</dbReference>